<organism evidence="2 3">
    <name type="scientific">Chitinimonas prasina</name>
    <dbReference type="NCBI Taxonomy" id="1434937"/>
    <lineage>
        <taxon>Bacteria</taxon>
        <taxon>Pseudomonadati</taxon>
        <taxon>Pseudomonadota</taxon>
        <taxon>Betaproteobacteria</taxon>
        <taxon>Neisseriales</taxon>
        <taxon>Chitinibacteraceae</taxon>
        <taxon>Chitinimonas</taxon>
    </lineage>
</organism>
<dbReference type="InterPro" id="IPR011051">
    <property type="entry name" value="RmlC_Cupin_sf"/>
</dbReference>
<dbReference type="CDD" id="cd02208">
    <property type="entry name" value="cupin_RmlC-like"/>
    <property type="match status" value="1"/>
</dbReference>
<reference evidence="3" key="1">
    <citation type="journal article" date="2019" name="Int. J. Syst. Evol. Microbiol.">
        <title>The Global Catalogue of Microorganisms (GCM) 10K type strain sequencing project: providing services to taxonomists for standard genome sequencing and annotation.</title>
        <authorList>
            <consortium name="The Broad Institute Genomics Platform"/>
            <consortium name="The Broad Institute Genome Sequencing Center for Infectious Disease"/>
            <person name="Wu L."/>
            <person name="Ma J."/>
        </authorList>
    </citation>
    <scope>NUCLEOTIDE SEQUENCE [LARGE SCALE GENOMIC DNA]</scope>
    <source>
        <strain evidence="3">NBRC 110044</strain>
    </source>
</reference>
<dbReference type="Gene3D" id="2.60.120.10">
    <property type="entry name" value="Jelly Rolls"/>
    <property type="match status" value="1"/>
</dbReference>
<dbReference type="SUPFAM" id="SSF51182">
    <property type="entry name" value="RmlC-like cupins"/>
    <property type="match status" value="1"/>
</dbReference>
<evidence type="ECO:0000259" key="1">
    <source>
        <dbReference type="Pfam" id="PF07883"/>
    </source>
</evidence>
<gene>
    <name evidence="2" type="ORF">GCM10007907_30540</name>
</gene>
<feature type="domain" description="Cupin type-2" evidence="1">
    <location>
        <begin position="32"/>
        <end position="93"/>
    </location>
</feature>
<dbReference type="Pfam" id="PF07883">
    <property type="entry name" value="Cupin_2"/>
    <property type="match status" value="1"/>
</dbReference>
<protein>
    <recommendedName>
        <fullName evidence="1">Cupin type-2 domain-containing protein</fullName>
    </recommendedName>
</protein>
<comment type="caution">
    <text evidence="2">The sequence shown here is derived from an EMBL/GenBank/DDBJ whole genome shotgun (WGS) entry which is preliminary data.</text>
</comment>
<evidence type="ECO:0000313" key="2">
    <source>
        <dbReference type="EMBL" id="GLR14264.1"/>
    </source>
</evidence>
<dbReference type="InterPro" id="IPR013096">
    <property type="entry name" value="Cupin_2"/>
</dbReference>
<sequence>MITVTDLALLGRSLAVDTDHLLTRLQDGAALLIHLAPPADYPYESHKVEERIVCIQGKLNLETEAGTCHALLAGQMALVPPGLRHRFAADSDGVILTLFGGA</sequence>
<keyword evidence="3" id="KW-1185">Reference proteome</keyword>
<dbReference type="Proteomes" id="UP001156706">
    <property type="component" value="Unassembled WGS sequence"/>
</dbReference>
<proteinExistence type="predicted"/>
<evidence type="ECO:0000313" key="3">
    <source>
        <dbReference type="Proteomes" id="UP001156706"/>
    </source>
</evidence>
<dbReference type="EMBL" id="BSOG01000004">
    <property type="protein sequence ID" value="GLR14264.1"/>
    <property type="molecule type" value="Genomic_DNA"/>
</dbReference>
<accession>A0ABQ5YMW8</accession>
<dbReference type="InterPro" id="IPR014710">
    <property type="entry name" value="RmlC-like_jellyroll"/>
</dbReference>
<dbReference type="RefSeq" id="WP_284197345.1">
    <property type="nucleotide sequence ID" value="NZ_BSOG01000004.1"/>
</dbReference>
<name>A0ABQ5YMW8_9NEIS</name>